<reference evidence="2" key="1">
    <citation type="submission" date="2013-02" db="EMBL/GenBank/DDBJ databases">
        <authorList>
            <person name="Hughes D."/>
        </authorList>
    </citation>
    <scope>NUCLEOTIDE SEQUENCE</scope>
    <source>
        <strain>Durham</strain>
        <strain evidence="2">NC isolate 2 -- Noor lab</strain>
    </source>
</reference>
<dbReference type="Proteomes" id="UP000015102">
    <property type="component" value="Unassembled WGS sequence"/>
</dbReference>
<organism evidence="1 2">
    <name type="scientific">Megaselia scalaris</name>
    <name type="common">Humpbacked fly</name>
    <name type="synonym">Phora scalaris</name>
    <dbReference type="NCBI Taxonomy" id="36166"/>
    <lineage>
        <taxon>Eukaryota</taxon>
        <taxon>Metazoa</taxon>
        <taxon>Ecdysozoa</taxon>
        <taxon>Arthropoda</taxon>
        <taxon>Hexapoda</taxon>
        <taxon>Insecta</taxon>
        <taxon>Pterygota</taxon>
        <taxon>Neoptera</taxon>
        <taxon>Endopterygota</taxon>
        <taxon>Diptera</taxon>
        <taxon>Brachycera</taxon>
        <taxon>Muscomorpha</taxon>
        <taxon>Platypezoidea</taxon>
        <taxon>Phoridae</taxon>
        <taxon>Megaseliini</taxon>
        <taxon>Megaselia</taxon>
    </lineage>
</organism>
<dbReference type="EnsemblMetazoa" id="MESCA010620-RA">
    <property type="protein sequence ID" value="MESCA010620-PA"/>
    <property type="gene ID" value="MESCA010620"/>
</dbReference>
<name>T1H311_MEGSC</name>
<dbReference type="EMBL" id="CAQQ02384752">
    <property type="status" value="NOT_ANNOTATED_CDS"/>
    <property type="molecule type" value="Genomic_DNA"/>
</dbReference>
<dbReference type="AlphaFoldDB" id="T1H311"/>
<evidence type="ECO:0000313" key="2">
    <source>
        <dbReference type="Proteomes" id="UP000015102"/>
    </source>
</evidence>
<dbReference type="HOGENOM" id="CLU_2929415_0_0_1"/>
<protein>
    <submittedName>
        <fullName evidence="1">Uncharacterized protein</fullName>
    </submittedName>
</protein>
<sequence>RAVQQYKFDLPEDKAKTILTKCIADNKKEGASPFDYIVPVQKCLEASEIGDKLKAALSKKQ</sequence>
<proteinExistence type="predicted"/>
<accession>T1H311</accession>
<reference evidence="1" key="2">
    <citation type="submission" date="2015-06" db="UniProtKB">
        <authorList>
            <consortium name="EnsemblMetazoa"/>
        </authorList>
    </citation>
    <scope>IDENTIFICATION</scope>
</reference>
<keyword evidence="2" id="KW-1185">Reference proteome</keyword>
<evidence type="ECO:0000313" key="1">
    <source>
        <dbReference type="EnsemblMetazoa" id="MESCA010620-PA"/>
    </source>
</evidence>